<dbReference type="Proteomes" id="UP000092461">
    <property type="component" value="Unassembled WGS sequence"/>
</dbReference>
<comment type="similarity">
    <text evidence="2 10">Belongs to the mitochondrial carrier (TC 2.A.29) family.</text>
</comment>
<dbReference type="Gene3D" id="1.50.40.10">
    <property type="entry name" value="Mitochondrial carrier domain"/>
    <property type="match status" value="1"/>
</dbReference>
<keyword evidence="4 9" id="KW-0812">Transmembrane</keyword>
<dbReference type="InterPro" id="IPR050567">
    <property type="entry name" value="Mitochondrial_Carrier"/>
</dbReference>
<dbReference type="EMBL" id="AJWK01011791">
    <property type="status" value="NOT_ANNOTATED_CDS"/>
    <property type="molecule type" value="Genomic_DNA"/>
</dbReference>
<evidence type="ECO:0000256" key="3">
    <source>
        <dbReference type="ARBA" id="ARBA00022448"/>
    </source>
</evidence>
<keyword evidence="3 10" id="KW-0813">Transport</keyword>
<feature type="transmembrane region" description="Helical" evidence="11">
    <location>
        <begin position="72"/>
        <end position="94"/>
    </location>
</feature>
<evidence type="ECO:0000256" key="7">
    <source>
        <dbReference type="ARBA" id="ARBA00023128"/>
    </source>
</evidence>
<keyword evidence="6 11" id="KW-1133">Transmembrane helix</keyword>
<evidence type="ECO:0000256" key="4">
    <source>
        <dbReference type="ARBA" id="ARBA00022692"/>
    </source>
</evidence>
<dbReference type="InterPro" id="IPR023395">
    <property type="entry name" value="MCP_dom_sf"/>
</dbReference>
<dbReference type="PANTHER" id="PTHR45624">
    <property type="entry name" value="MITOCHONDRIAL BASIC AMINO ACIDS TRANSPORTER-RELATED"/>
    <property type="match status" value="1"/>
</dbReference>
<reference evidence="12" key="1">
    <citation type="submission" date="2020-05" db="UniProtKB">
        <authorList>
            <consortium name="EnsemblMetazoa"/>
        </authorList>
    </citation>
    <scope>IDENTIFICATION</scope>
    <source>
        <strain evidence="12">Jacobina</strain>
    </source>
</reference>
<dbReference type="PANTHER" id="PTHR45624:SF1">
    <property type="entry name" value="SD08189P"/>
    <property type="match status" value="1"/>
</dbReference>
<keyword evidence="13" id="KW-1185">Reference proteome</keyword>
<evidence type="ECO:0000256" key="5">
    <source>
        <dbReference type="ARBA" id="ARBA00022737"/>
    </source>
</evidence>
<dbReference type="EnsemblMetazoa" id="LLOJ003714-RA">
    <property type="protein sequence ID" value="LLOJ003714-PA"/>
    <property type="gene ID" value="LLOJ003714"/>
</dbReference>
<evidence type="ECO:0000256" key="2">
    <source>
        <dbReference type="ARBA" id="ARBA00006375"/>
    </source>
</evidence>
<protein>
    <recommendedName>
        <fullName evidence="14">Solute carrier family 25 member 45</fullName>
    </recommendedName>
</protein>
<evidence type="ECO:0000256" key="11">
    <source>
        <dbReference type="SAM" id="Phobius"/>
    </source>
</evidence>
<keyword evidence="8 9" id="KW-0472">Membrane</keyword>
<evidence type="ECO:0000313" key="13">
    <source>
        <dbReference type="Proteomes" id="UP000092461"/>
    </source>
</evidence>
<keyword evidence="5" id="KW-0677">Repeat</keyword>
<dbReference type="GO" id="GO:1990575">
    <property type="term" value="P:mitochondrial L-ornithine transmembrane transport"/>
    <property type="evidence" value="ECO:0007669"/>
    <property type="project" value="TreeGrafter"/>
</dbReference>
<evidence type="ECO:0000256" key="8">
    <source>
        <dbReference type="ARBA" id="ARBA00023136"/>
    </source>
</evidence>
<proteinExistence type="inferred from homology"/>
<dbReference type="VEuPathDB" id="VectorBase:LLONM1_001186"/>
<feature type="transmembrane region" description="Helical" evidence="11">
    <location>
        <begin position="222"/>
        <end position="243"/>
    </location>
</feature>
<dbReference type="GO" id="GO:0005289">
    <property type="term" value="F:high-affinity L-arginine transmembrane transporter activity"/>
    <property type="evidence" value="ECO:0007669"/>
    <property type="project" value="TreeGrafter"/>
</dbReference>
<sequence length="312" mass="35251">MNCCLKIKLKSFLNFLRSSMILRFLLGTCGMLVGYPLDTIKCWQQASNCRVGTAIYNIIVMNNGLKGFYRGMTFPVLTTGLLNSMLFGIYGNTLRNLQLGVADEKLRKKLQPQHIFIAGSVGGFLQAFVANPIELVKIRLQTRSCTTRGSWECLRNILQIEGFLGLYRGLTPMICRDIFPYGIYMLAYEQILNMLGCLSYVQEKRQQNAAKKLTSVNSNLELTLTTIAGSIAGVLSWIVVIPFDVIKTIMQAEPNPYVYRNMIHCIKVHVERSGWTSLFRGSCMLLVRAVPVNVATFIGYEYYLERCKKTIS</sequence>
<keyword evidence="7" id="KW-0496">Mitochondrion</keyword>
<dbReference type="AlphaFoldDB" id="A0A1B0CH02"/>
<name>A0A1B0CH02_LUTLO</name>
<feature type="repeat" description="Solcar" evidence="9">
    <location>
        <begin position="18"/>
        <end position="96"/>
    </location>
</feature>
<feature type="repeat" description="Solcar" evidence="9">
    <location>
        <begin position="110"/>
        <end position="194"/>
    </location>
</feature>
<comment type="subcellular location">
    <subcellularLocation>
        <location evidence="1">Mitochondrion membrane</location>
        <topology evidence="1">Multi-pass membrane protein</topology>
    </subcellularLocation>
</comment>
<evidence type="ECO:0000256" key="9">
    <source>
        <dbReference type="PROSITE-ProRule" id="PRU00282"/>
    </source>
</evidence>
<dbReference type="PROSITE" id="PS50920">
    <property type="entry name" value="SOLCAR"/>
    <property type="match status" value="3"/>
</dbReference>
<feature type="transmembrane region" description="Helical" evidence="11">
    <location>
        <begin position="115"/>
        <end position="133"/>
    </location>
</feature>
<dbReference type="InterPro" id="IPR018108">
    <property type="entry name" value="MCP_transmembrane"/>
</dbReference>
<dbReference type="GO" id="GO:0031966">
    <property type="term" value="C:mitochondrial membrane"/>
    <property type="evidence" value="ECO:0007669"/>
    <property type="project" value="UniProtKB-SubCell"/>
</dbReference>
<evidence type="ECO:0008006" key="14">
    <source>
        <dbReference type="Google" id="ProtNLM"/>
    </source>
</evidence>
<dbReference type="SUPFAM" id="SSF103506">
    <property type="entry name" value="Mitochondrial carrier"/>
    <property type="match status" value="1"/>
</dbReference>
<feature type="repeat" description="Solcar" evidence="9">
    <location>
        <begin position="220"/>
        <end position="306"/>
    </location>
</feature>
<evidence type="ECO:0000256" key="1">
    <source>
        <dbReference type="ARBA" id="ARBA00004225"/>
    </source>
</evidence>
<organism evidence="12 13">
    <name type="scientific">Lutzomyia longipalpis</name>
    <name type="common">Sand fly</name>
    <dbReference type="NCBI Taxonomy" id="7200"/>
    <lineage>
        <taxon>Eukaryota</taxon>
        <taxon>Metazoa</taxon>
        <taxon>Ecdysozoa</taxon>
        <taxon>Arthropoda</taxon>
        <taxon>Hexapoda</taxon>
        <taxon>Insecta</taxon>
        <taxon>Pterygota</taxon>
        <taxon>Neoptera</taxon>
        <taxon>Endopterygota</taxon>
        <taxon>Diptera</taxon>
        <taxon>Nematocera</taxon>
        <taxon>Psychodoidea</taxon>
        <taxon>Psychodidae</taxon>
        <taxon>Lutzomyia</taxon>
        <taxon>Lutzomyia</taxon>
    </lineage>
</organism>
<dbReference type="VEuPathDB" id="VectorBase:LLOJ003714"/>
<feature type="transmembrane region" description="Helical" evidence="11">
    <location>
        <begin position="20"/>
        <end position="37"/>
    </location>
</feature>
<feature type="transmembrane region" description="Helical" evidence="11">
    <location>
        <begin position="178"/>
        <end position="201"/>
    </location>
</feature>
<feature type="transmembrane region" description="Helical" evidence="11">
    <location>
        <begin position="285"/>
        <end position="304"/>
    </location>
</feature>
<dbReference type="Pfam" id="PF00153">
    <property type="entry name" value="Mito_carr"/>
    <property type="match status" value="3"/>
</dbReference>
<evidence type="ECO:0000256" key="10">
    <source>
        <dbReference type="RuleBase" id="RU000488"/>
    </source>
</evidence>
<accession>A0A1B0CH02</accession>
<evidence type="ECO:0000256" key="6">
    <source>
        <dbReference type="ARBA" id="ARBA00022989"/>
    </source>
</evidence>
<evidence type="ECO:0000313" key="12">
    <source>
        <dbReference type="EnsemblMetazoa" id="LLOJ003714-PA"/>
    </source>
</evidence>